<dbReference type="GO" id="GO:0005737">
    <property type="term" value="C:cytoplasm"/>
    <property type="evidence" value="ECO:0007669"/>
    <property type="project" value="TreeGrafter"/>
</dbReference>
<feature type="domain" description="Sulfatase N-terminal" evidence="3">
    <location>
        <begin position="3"/>
        <end position="379"/>
    </location>
</feature>
<sequence>MKPNFVVFVVDQMQARTMSLHGHPDVRTPNLDQLGLEGVSFTRAYCNNPVCMPSRATLLTGLTPRQHGCLTNGNAVPEGLPTLPRVLAEAGYRTHAVGKLHHQPIGSVSMGEEMAFSWESRARWEAGVITALPSDYYGYQTTEHVGGHVDCFGDYLTWLEQELPGGRERLLRAGAYEKNSLYEQHWKIDLPEELHYNRWIARRSAAFLEGLGQEEPFYLWCSFPDPHHPFAACRPYSEMYDPQSLTLPEGWNDEADSIDWLKGLRAVHPGHSQFNEATLRDILAQTYGMITHVDSCIGDVVDKLKERGLYENTILVFMADHGEYLGSHRLLTKAEWPWEELLNVPYIWRAPRAAAQGVYRERVVSLLDFVPTILDFAGIDQAVMDTRGIYSAPPLGLPGRSLRAAVQEGKELPPRPALVEYDEDWYAPETTRMRTLVAEQYKLTVFINSDEGLLFDLAADPREHNNLWNDHAYAQVRYKLTEQLLRELIRTDRFDTLRITGA</sequence>
<evidence type="ECO:0000313" key="5">
    <source>
        <dbReference type="Proteomes" id="UP001141950"/>
    </source>
</evidence>
<evidence type="ECO:0000313" key="4">
    <source>
        <dbReference type="EMBL" id="MCR2804777.1"/>
    </source>
</evidence>
<organism evidence="4 5">
    <name type="scientific">Paenibacillus soyae</name>
    <dbReference type="NCBI Taxonomy" id="2969249"/>
    <lineage>
        <taxon>Bacteria</taxon>
        <taxon>Bacillati</taxon>
        <taxon>Bacillota</taxon>
        <taxon>Bacilli</taxon>
        <taxon>Bacillales</taxon>
        <taxon>Paenibacillaceae</taxon>
        <taxon>Paenibacillus</taxon>
    </lineage>
</organism>
<dbReference type="Pfam" id="PF00884">
    <property type="entry name" value="Sulfatase"/>
    <property type="match status" value="1"/>
</dbReference>
<accession>A0A9X2MW49</accession>
<evidence type="ECO:0000256" key="1">
    <source>
        <dbReference type="ARBA" id="ARBA00022723"/>
    </source>
</evidence>
<proteinExistence type="predicted"/>
<reference evidence="4" key="1">
    <citation type="submission" date="2022-08" db="EMBL/GenBank/DDBJ databases">
        <title>The genomic sequence of strain Paenibacillus sp. SCIV0701.</title>
        <authorList>
            <person name="Zhao H."/>
        </authorList>
    </citation>
    <scope>NUCLEOTIDE SEQUENCE</scope>
    <source>
        <strain evidence="4">SCIV0701</strain>
    </source>
</reference>
<dbReference type="PANTHER" id="PTHR45953:SF1">
    <property type="entry name" value="IDURONATE 2-SULFATASE"/>
    <property type="match status" value="1"/>
</dbReference>
<gene>
    <name evidence="4" type="ORF">NQZ67_12890</name>
</gene>
<dbReference type="PANTHER" id="PTHR45953">
    <property type="entry name" value="IDURONATE 2-SULFATASE"/>
    <property type="match status" value="1"/>
</dbReference>
<dbReference type="RefSeq" id="WP_257446100.1">
    <property type="nucleotide sequence ID" value="NZ_JANIPJ010000008.1"/>
</dbReference>
<evidence type="ECO:0000259" key="3">
    <source>
        <dbReference type="Pfam" id="PF00884"/>
    </source>
</evidence>
<dbReference type="InterPro" id="IPR000917">
    <property type="entry name" value="Sulfatase_N"/>
</dbReference>
<dbReference type="Proteomes" id="UP001141950">
    <property type="component" value="Unassembled WGS sequence"/>
</dbReference>
<keyword evidence="2 4" id="KW-0378">Hydrolase</keyword>
<dbReference type="GO" id="GO:0046872">
    <property type="term" value="F:metal ion binding"/>
    <property type="evidence" value="ECO:0007669"/>
    <property type="project" value="UniProtKB-KW"/>
</dbReference>
<dbReference type="InterPro" id="IPR017850">
    <property type="entry name" value="Alkaline_phosphatase_core_sf"/>
</dbReference>
<dbReference type="Gene3D" id="3.40.720.10">
    <property type="entry name" value="Alkaline Phosphatase, subunit A"/>
    <property type="match status" value="1"/>
</dbReference>
<keyword evidence="1" id="KW-0479">Metal-binding</keyword>
<dbReference type="SUPFAM" id="SSF53649">
    <property type="entry name" value="Alkaline phosphatase-like"/>
    <property type="match status" value="1"/>
</dbReference>
<comment type="caution">
    <text evidence="4">The sequence shown here is derived from an EMBL/GenBank/DDBJ whole genome shotgun (WGS) entry which is preliminary data.</text>
</comment>
<keyword evidence="5" id="KW-1185">Reference proteome</keyword>
<evidence type="ECO:0000256" key="2">
    <source>
        <dbReference type="ARBA" id="ARBA00022801"/>
    </source>
</evidence>
<dbReference type="AlphaFoldDB" id="A0A9X2MW49"/>
<dbReference type="EMBL" id="JANIPJ010000008">
    <property type="protein sequence ID" value="MCR2804777.1"/>
    <property type="molecule type" value="Genomic_DNA"/>
</dbReference>
<protein>
    <submittedName>
        <fullName evidence="4">Sulfatase-like hydrolase/transferase</fullName>
    </submittedName>
</protein>
<name>A0A9X2MW49_9BACL</name>
<dbReference type="GO" id="GO:0008484">
    <property type="term" value="F:sulfuric ester hydrolase activity"/>
    <property type="evidence" value="ECO:0007669"/>
    <property type="project" value="TreeGrafter"/>
</dbReference>